<dbReference type="PIRSF" id="PIRSF000098">
    <property type="entry name" value="Homoser_dehydrog"/>
    <property type="match status" value="1"/>
</dbReference>
<dbReference type="PROSITE" id="PS01042">
    <property type="entry name" value="HOMOSER_DHGENASE"/>
    <property type="match status" value="1"/>
</dbReference>
<evidence type="ECO:0000256" key="4">
    <source>
        <dbReference type="ARBA" id="ARBA00013213"/>
    </source>
</evidence>
<dbReference type="InterPro" id="IPR019811">
    <property type="entry name" value="HDH_CS"/>
</dbReference>
<dbReference type="UniPathway" id="UPA00050">
    <property type="reaction ID" value="UER00063"/>
</dbReference>
<keyword evidence="8 12" id="KW-0521">NADP</keyword>
<dbReference type="SUPFAM" id="SSF55347">
    <property type="entry name" value="Glyceraldehyde-3-phosphate dehydrogenase-like, C-terminal domain"/>
    <property type="match status" value="1"/>
</dbReference>
<protein>
    <recommendedName>
        <fullName evidence="5">Homoserine dehydrogenase</fullName>
        <ecNumber evidence="4">1.1.1.3</ecNumber>
    </recommendedName>
</protein>
<evidence type="ECO:0000256" key="5">
    <source>
        <dbReference type="ARBA" id="ARBA00013376"/>
    </source>
</evidence>
<dbReference type="Pfam" id="PF01842">
    <property type="entry name" value="ACT"/>
    <property type="match status" value="1"/>
</dbReference>
<evidence type="ECO:0000256" key="12">
    <source>
        <dbReference type="PIRSR" id="PIRSR000098-2"/>
    </source>
</evidence>
<dbReference type="InterPro" id="IPR005106">
    <property type="entry name" value="Asp/hSer_DH_NAD-bd"/>
</dbReference>
<dbReference type="CDD" id="cd04881">
    <property type="entry name" value="ACT_HSDH-Hom"/>
    <property type="match status" value="1"/>
</dbReference>
<gene>
    <name evidence="15" type="ORF">HPDFL43_08712</name>
</gene>
<evidence type="ECO:0000256" key="10">
    <source>
        <dbReference type="ARBA" id="ARBA00023167"/>
    </source>
</evidence>
<comment type="pathway">
    <text evidence="2">Amino-acid biosynthesis; L-methionine biosynthesis via de novo pathway; L-homoserine from L-aspartate: step 3/3.</text>
</comment>
<dbReference type="GO" id="GO:0050661">
    <property type="term" value="F:NADP binding"/>
    <property type="evidence" value="ECO:0007669"/>
    <property type="project" value="InterPro"/>
</dbReference>
<name>A9D5H2_HOEPD</name>
<keyword evidence="9 15" id="KW-0560">Oxidoreductase</keyword>
<dbReference type="FunFam" id="3.30.360.10:FF:000005">
    <property type="entry name" value="Homoserine dehydrogenase"/>
    <property type="match status" value="1"/>
</dbReference>
<dbReference type="HOGENOM" id="CLU_009116_1_0_5"/>
<dbReference type="InterPro" id="IPR002912">
    <property type="entry name" value="ACT_dom"/>
</dbReference>
<evidence type="ECO:0000256" key="11">
    <source>
        <dbReference type="PIRSR" id="PIRSR000098-1"/>
    </source>
</evidence>
<comment type="pathway">
    <text evidence="1">Amino-acid biosynthesis; L-threonine biosynthesis; L-threonine from L-aspartate: step 3/5.</text>
</comment>
<dbReference type="STRING" id="411684.HPDFL43_08712"/>
<dbReference type="GO" id="GO:0009086">
    <property type="term" value="P:methionine biosynthetic process"/>
    <property type="evidence" value="ECO:0007669"/>
    <property type="project" value="UniProtKB-KW"/>
</dbReference>
<dbReference type="Pfam" id="PF03447">
    <property type="entry name" value="NAD_binding_3"/>
    <property type="match status" value="1"/>
</dbReference>
<dbReference type="InterPro" id="IPR001342">
    <property type="entry name" value="HDH_cat"/>
</dbReference>
<dbReference type="GO" id="GO:0004412">
    <property type="term" value="F:homoserine dehydrogenase activity"/>
    <property type="evidence" value="ECO:0007669"/>
    <property type="project" value="UniProtKB-EC"/>
</dbReference>
<dbReference type="Gene3D" id="3.30.70.260">
    <property type="match status" value="1"/>
</dbReference>
<dbReference type="NCBIfam" id="NF004976">
    <property type="entry name" value="PRK06349.1"/>
    <property type="match status" value="1"/>
</dbReference>
<feature type="binding site" evidence="12">
    <location>
        <position position="192"/>
    </location>
    <ligand>
        <name>L-homoserine</name>
        <dbReference type="ChEBI" id="CHEBI:57476"/>
    </ligand>
</feature>
<dbReference type="PANTHER" id="PTHR43331">
    <property type="entry name" value="HOMOSERINE DEHYDROGENASE"/>
    <property type="match status" value="1"/>
</dbReference>
<evidence type="ECO:0000256" key="2">
    <source>
        <dbReference type="ARBA" id="ARBA00005062"/>
    </source>
</evidence>
<feature type="binding site" evidence="12">
    <location>
        <position position="107"/>
    </location>
    <ligand>
        <name>NADPH</name>
        <dbReference type="ChEBI" id="CHEBI:57783"/>
    </ligand>
</feature>
<dbReference type="AlphaFoldDB" id="A9D5H2"/>
<dbReference type="SUPFAM" id="SSF51735">
    <property type="entry name" value="NAD(P)-binding Rossmann-fold domains"/>
    <property type="match status" value="1"/>
</dbReference>
<dbReference type="Gene3D" id="3.40.50.720">
    <property type="entry name" value="NAD(P)-binding Rossmann-like Domain"/>
    <property type="match status" value="1"/>
</dbReference>
<keyword evidence="7" id="KW-0791">Threonine biosynthesis</keyword>
<evidence type="ECO:0000313" key="16">
    <source>
        <dbReference type="Proteomes" id="UP000004291"/>
    </source>
</evidence>
<dbReference type="EMBL" id="ABIA03000002">
    <property type="protein sequence ID" value="EDQ33303.1"/>
    <property type="molecule type" value="Genomic_DNA"/>
</dbReference>
<dbReference type="EC" id="1.1.1.3" evidence="4"/>
<feature type="active site" description="Proton donor" evidence="11">
    <location>
        <position position="207"/>
    </location>
</feature>
<dbReference type="Pfam" id="PF00742">
    <property type="entry name" value="Homoserine_dh"/>
    <property type="match status" value="1"/>
</dbReference>
<dbReference type="OrthoDB" id="9808167at2"/>
<dbReference type="RefSeq" id="WP_007197520.1">
    <property type="nucleotide sequence ID" value="NZ_CM002917.1"/>
</dbReference>
<evidence type="ECO:0000256" key="8">
    <source>
        <dbReference type="ARBA" id="ARBA00022857"/>
    </source>
</evidence>
<evidence type="ECO:0000256" key="1">
    <source>
        <dbReference type="ARBA" id="ARBA00005056"/>
    </source>
</evidence>
<accession>A9D5H2</accession>
<evidence type="ECO:0000256" key="7">
    <source>
        <dbReference type="ARBA" id="ARBA00022697"/>
    </source>
</evidence>
<dbReference type="PROSITE" id="PS51671">
    <property type="entry name" value="ACT"/>
    <property type="match status" value="1"/>
</dbReference>
<dbReference type="eggNOG" id="COG0460">
    <property type="taxonomic scope" value="Bacteria"/>
</dbReference>
<organism evidence="15 16">
    <name type="scientific">Hoeflea phototrophica (strain DSM 17068 / NCIMB 14078 / DFL-43)</name>
    <dbReference type="NCBI Taxonomy" id="411684"/>
    <lineage>
        <taxon>Bacteria</taxon>
        <taxon>Pseudomonadati</taxon>
        <taxon>Pseudomonadota</taxon>
        <taxon>Alphaproteobacteria</taxon>
        <taxon>Hyphomicrobiales</taxon>
        <taxon>Rhizobiaceae</taxon>
        <taxon>Hoeflea</taxon>
    </lineage>
</organism>
<evidence type="ECO:0000256" key="9">
    <source>
        <dbReference type="ARBA" id="ARBA00023002"/>
    </source>
</evidence>
<comment type="similarity">
    <text evidence="3 13">Belongs to the homoserine dehydrogenase family.</text>
</comment>
<sequence length="439" mass="46489">MTDALKIGIAGLGTVGAALFRAISTRHNSLAEICGREIIITAVSARDRTRDRGLDLDSVAWFDDPAAMAREADIDVFVELIGGDGDPAHAAVLAALGRGRHVVTANKAMLAKHGVELARLAESNGVLLNFEAAVAGGIPVIKAMRESLTGNSIQRIYGILNGTCNYILTRMQRDNMGFAECLSEAQRLGYAEADPAFDIEGNDTAHKLAILTSLAFGTEIASDEVYVEGITNISIDDIHAADELGYRIKLLGVAQRTASGIEQRVHPTMVPKGSMIAQVEGVTNAVTIEADILGELMLSGPGAGGDATASAVLGDVADIAKSRPGHQHAPALGRPATQLEPYRRARMQSHEGGYFISLKVEDRAGVFASIATRMAENAISLESIVQRARPGRAAVPQTVILVTHATMESNVRAAVDAIKAEGYLAGEPQVIRIERTRES</sequence>
<evidence type="ECO:0000256" key="13">
    <source>
        <dbReference type="RuleBase" id="RU004171"/>
    </source>
</evidence>
<dbReference type="InterPro" id="IPR016204">
    <property type="entry name" value="HDH"/>
</dbReference>
<feature type="domain" description="ACT" evidence="14">
    <location>
        <begin position="355"/>
        <end position="433"/>
    </location>
</feature>
<reference evidence="15 16" key="2">
    <citation type="submission" date="2012-06" db="EMBL/GenBank/DDBJ databases">
        <authorList>
            <person name="Fiebig A."/>
        </authorList>
    </citation>
    <scope>NUCLEOTIDE SEQUENCE [LARGE SCALE GENOMIC DNA]</scope>
    <source>
        <strain evidence="15 16">DFL-43</strain>
    </source>
</reference>
<dbReference type="UniPathway" id="UPA00051">
    <property type="reaction ID" value="UER00465"/>
</dbReference>
<dbReference type="SUPFAM" id="SSF55021">
    <property type="entry name" value="ACT-like"/>
    <property type="match status" value="1"/>
</dbReference>
<reference evidence="15 16" key="1">
    <citation type="submission" date="2007-10" db="EMBL/GenBank/DDBJ databases">
        <authorList>
            <person name="Wagner-Dobler I."/>
            <person name="Ferriera S."/>
            <person name="Johnson J."/>
            <person name="Kravitz S."/>
            <person name="Beeson K."/>
            <person name="Sutton G."/>
            <person name="Rogers Y.-H."/>
            <person name="Friedman R."/>
            <person name="Frazier M."/>
            <person name="Venter J.C."/>
        </authorList>
    </citation>
    <scope>NUCLEOTIDE SEQUENCE [LARGE SCALE GENOMIC DNA]</scope>
    <source>
        <strain evidence="15 16">DFL-43</strain>
    </source>
</reference>
<proteinExistence type="inferred from homology"/>
<keyword evidence="10" id="KW-0486">Methionine biosynthesis</keyword>
<dbReference type="InterPro" id="IPR036291">
    <property type="entry name" value="NAD(P)-bd_dom_sf"/>
</dbReference>
<dbReference type="InterPro" id="IPR045865">
    <property type="entry name" value="ACT-like_dom_sf"/>
</dbReference>
<evidence type="ECO:0000256" key="6">
    <source>
        <dbReference type="ARBA" id="ARBA00022605"/>
    </source>
</evidence>
<feature type="binding site" evidence="12">
    <location>
        <begin position="10"/>
        <end position="17"/>
    </location>
    <ligand>
        <name>NADP(+)</name>
        <dbReference type="ChEBI" id="CHEBI:58349"/>
    </ligand>
</feature>
<dbReference type="GO" id="GO:0009088">
    <property type="term" value="P:threonine biosynthetic process"/>
    <property type="evidence" value="ECO:0007669"/>
    <property type="project" value="UniProtKB-UniPathway"/>
</dbReference>
<evidence type="ECO:0000313" key="15">
    <source>
        <dbReference type="EMBL" id="EDQ33303.1"/>
    </source>
</evidence>
<dbReference type="Gene3D" id="3.30.360.10">
    <property type="entry name" value="Dihydrodipicolinate Reductase, domain 2"/>
    <property type="match status" value="1"/>
</dbReference>
<comment type="caution">
    <text evidence="15">The sequence shown here is derived from an EMBL/GenBank/DDBJ whole genome shotgun (WGS) entry which is preliminary data.</text>
</comment>
<evidence type="ECO:0000256" key="3">
    <source>
        <dbReference type="ARBA" id="ARBA00006753"/>
    </source>
</evidence>
<dbReference type="Proteomes" id="UP000004291">
    <property type="component" value="Chromosome"/>
</dbReference>
<keyword evidence="16" id="KW-1185">Reference proteome</keyword>
<dbReference type="PANTHER" id="PTHR43331:SF1">
    <property type="entry name" value="HOMOSERINE DEHYDROGENASE"/>
    <property type="match status" value="1"/>
</dbReference>
<evidence type="ECO:0000259" key="14">
    <source>
        <dbReference type="PROSITE" id="PS51671"/>
    </source>
</evidence>
<keyword evidence="6" id="KW-0028">Amino-acid biosynthesis</keyword>